<organism evidence="2 3">
    <name type="scientific">Passalora fulva</name>
    <name type="common">Tomato leaf mold</name>
    <name type="synonym">Cladosporium fulvum</name>
    <dbReference type="NCBI Taxonomy" id="5499"/>
    <lineage>
        <taxon>Eukaryota</taxon>
        <taxon>Fungi</taxon>
        <taxon>Dikarya</taxon>
        <taxon>Ascomycota</taxon>
        <taxon>Pezizomycotina</taxon>
        <taxon>Dothideomycetes</taxon>
        <taxon>Dothideomycetidae</taxon>
        <taxon>Mycosphaerellales</taxon>
        <taxon>Mycosphaerellaceae</taxon>
        <taxon>Fulvia</taxon>
    </lineage>
</organism>
<gene>
    <name evidence="2" type="ORF">CLAFUR5_11068</name>
</gene>
<accession>A0A9Q8USK9</accession>
<dbReference type="EMBL" id="CP090170">
    <property type="protein sequence ID" value="UJO20891.1"/>
    <property type="molecule type" value="Genomic_DNA"/>
</dbReference>
<evidence type="ECO:0000256" key="1">
    <source>
        <dbReference type="SAM" id="MobiDB-lite"/>
    </source>
</evidence>
<dbReference type="OrthoDB" id="10550507at2759"/>
<dbReference type="GeneID" id="71990946"/>
<keyword evidence="3" id="KW-1185">Reference proteome</keyword>
<dbReference type="AlphaFoldDB" id="A0A9Q8USK9"/>
<protein>
    <submittedName>
        <fullName evidence="2">Uncharacterized protein</fullName>
    </submittedName>
</protein>
<dbReference type="Proteomes" id="UP000756132">
    <property type="component" value="Chromosome 8"/>
</dbReference>
<name>A0A9Q8USK9_PASFU</name>
<reference evidence="2" key="1">
    <citation type="submission" date="2021-12" db="EMBL/GenBank/DDBJ databases">
        <authorList>
            <person name="Zaccaron A."/>
            <person name="Stergiopoulos I."/>
        </authorList>
    </citation>
    <scope>NUCLEOTIDE SEQUENCE</scope>
    <source>
        <strain evidence="2">Race5_Kim</strain>
    </source>
</reference>
<feature type="region of interest" description="Disordered" evidence="1">
    <location>
        <begin position="1"/>
        <end position="99"/>
    </location>
</feature>
<evidence type="ECO:0000313" key="2">
    <source>
        <dbReference type="EMBL" id="UJO20891.1"/>
    </source>
</evidence>
<dbReference type="RefSeq" id="XP_047765257.1">
    <property type="nucleotide sequence ID" value="XM_047910216.1"/>
</dbReference>
<sequence length="279" mass="31702">MHTITQVMTMRRAQSTPYNLRTSPSRTPKGNSFASSTGFNGVISPSIGIKRKRGSHFSDSSNSSDDEDTKVTKRIRRALRTGNGSHPTDGEREKSTLRTRRAHRISNREKSTDGDNEIAMKRVRRAHHRGEIVLPSPNRRLLDLPTPCPSKLLRHDFTAGGIPPDDLIGPDIRFLWNHYEQPFVSEDMFDPVLGLWWENVKVLPLPEDEGSFATVAYDEQVQGWSLLLKRYCGRPVSPVHRLEPQEMTYREWEEFARPVGLLLEAVEGVESVYDAVRGK</sequence>
<dbReference type="KEGG" id="ffu:CLAFUR5_11068"/>
<evidence type="ECO:0000313" key="3">
    <source>
        <dbReference type="Proteomes" id="UP000756132"/>
    </source>
</evidence>
<feature type="compositionally biased region" description="Polar residues" evidence="1">
    <location>
        <begin position="1"/>
        <end position="39"/>
    </location>
</feature>
<proteinExistence type="predicted"/>
<reference evidence="2" key="2">
    <citation type="journal article" date="2022" name="Microb. Genom.">
        <title>A chromosome-scale genome assembly of the tomato pathogen Cladosporium fulvum reveals a compartmentalized genome architecture and the presence of a dispensable chromosome.</title>
        <authorList>
            <person name="Zaccaron A.Z."/>
            <person name="Chen L.H."/>
            <person name="Samaras A."/>
            <person name="Stergiopoulos I."/>
        </authorList>
    </citation>
    <scope>NUCLEOTIDE SEQUENCE</scope>
    <source>
        <strain evidence="2">Race5_Kim</strain>
    </source>
</reference>